<organism evidence="1">
    <name type="scientific">marine sediment metagenome</name>
    <dbReference type="NCBI Taxonomy" id="412755"/>
    <lineage>
        <taxon>unclassified sequences</taxon>
        <taxon>metagenomes</taxon>
        <taxon>ecological metagenomes</taxon>
    </lineage>
</organism>
<protein>
    <submittedName>
        <fullName evidence="1">Uncharacterized protein</fullName>
    </submittedName>
</protein>
<dbReference type="AlphaFoldDB" id="X1UPW1"/>
<accession>X1UPW1</accession>
<sequence length="159" mass="17885">RGYLLKDIKAGELTQAIRQVHLGEVVISQSIAPETRTEYEQRYGKKEEADMVEEVQLVIPPPVEATQLLGFASRVEEIFNSSLLQIIGSWQNGTALTICLTKATPLADVIKKLAEMPEIEEVVEKPPSKTPLRFLNNVTPVPRLARRRRVTLFVKLKPL</sequence>
<reference evidence="1" key="1">
    <citation type="journal article" date="2014" name="Front. Microbiol.">
        <title>High frequency of phylogenetically diverse reductive dehalogenase-homologous genes in deep subseafloor sedimentary metagenomes.</title>
        <authorList>
            <person name="Kawai M."/>
            <person name="Futagami T."/>
            <person name="Toyoda A."/>
            <person name="Takaki Y."/>
            <person name="Nishi S."/>
            <person name="Hori S."/>
            <person name="Arai W."/>
            <person name="Tsubouchi T."/>
            <person name="Morono Y."/>
            <person name="Uchiyama I."/>
            <person name="Ito T."/>
            <person name="Fujiyama A."/>
            <person name="Inagaki F."/>
            <person name="Takami H."/>
        </authorList>
    </citation>
    <scope>NUCLEOTIDE SEQUENCE</scope>
    <source>
        <strain evidence="1">Expedition CK06-06</strain>
    </source>
</reference>
<proteinExistence type="predicted"/>
<evidence type="ECO:0000313" key="1">
    <source>
        <dbReference type="EMBL" id="GAJ05647.1"/>
    </source>
</evidence>
<gene>
    <name evidence="1" type="ORF">S12H4_44994</name>
</gene>
<feature type="non-terminal residue" evidence="1">
    <location>
        <position position="1"/>
    </location>
</feature>
<comment type="caution">
    <text evidence="1">The sequence shown here is derived from an EMBL/GenBank/DDBJ whole genome shotgun (WGS) entry which is preliminary data.</text>
</comment>
<dbReference type="EMBL" id="BARW01027771">
    <property type="protein sequence ID" value="GAJ05647.1"/>
    <property type="molecule type" value="Genomic_DNA"/>
</dbReference>
<name>X1UPW1_9ZZZZ</name>